<evidence type="ECO:0000313" key="4">
    <source>
        <dbReference type="Proteomes" id="UP000295411"/>
    </source>
</evidence>
<evidence type="ECO:0000256" key="2">
    <source>
        <dbReference type="SAM" id="Phobius"/>
    </source>
</evidence>
<sequence length="235" mass="25394">MTSDRPNGGAGGGPPGEELSWVQRLMLYFTTPLRRTMAVLVVVGAWFALTAWTETAGDSLLLGLLPGLFFYPSIFVLAVLFTRGGYLRRPVRLPSEVMQSTAAGRFSTRESWTSPQEVSEALSTLRTEFARPGATARKVESSLWVELGKDWDTTGLRHQEASVYLKQPVFLHFFAEHTGGGTTVTAFSGDLRFTGVWDVLKLSDEMSAAAVELARNATSGESDGTPGPGSVSSPE</sequence>
<feature type="region of interest" description="Disordered" evidence="1">
    <location>
        <begin position="215"/>
        <end position="235"/>
    </location>
</feature>
<accession>A0A4R5TVV4</accession>
<gene>
    <name evidence="3" type="ORF">E2F48_08005</name>
</gene>
<dbReference type="EMBL" id="SMTK01000003">
    <property type="protein sequence ID" value="TDK25220.1"/>
    <property type="molecule type" value="Genomic_DNA"/>
</dbReference>
<keyword evidence="2" id="KW-1133">Transmembrane helix</keyword>
<dbReference type="AlphaFoldDB" id="A0A4R5TVV4"/>
<proteinExistence type="predicted"/>
<keyword evidence="4" id="KW-1185">Reference proteome</keyword>
<protein>
    <submittedName>
        <fullName evidence="3">Uncharacterized protein</fullName>
    </submittedName>
</protein>
<reference evidence="3 4" key="1">
    <citation type="submission" date="2019-03" db="EMBL/GenBank/DDBJ databases">
        <title>Arthrobacter sp. nov., an bacterium isolated from biocrust in Mu Us Desert.</title>
        <authorList>
            <person name="Lixiong L."/>
        </authorList>
    </citation>
    <scope>NUCLEOTIDE SEQUENCE [LARGE SCALE GENOMIC DNA]</scope>
    <source>
        <strain evidence="3 4">SLN-3</strain>
    </source>
</reference>
<keyword evidence="2" id="KW-0812">Transmembrane</keyword>
<dbReference type="RefSeq" id="WP_133403498.1">
    <property type="nucleotide sequence ID" value="NZ_SMTK01000003.1"/>
</dbReference>
<evidence type="ECO:0000256" key="1">
    <source>
        <dbReference type="SAM" id="MobiDB-lite"/>
    </source>
</evidence>
<feature type="transmembrane region" description="Helical" evidence="2">
    <location>
        <begin position="59"/>
        <end position="82"/>
    </location>
</feature>
<dbReference type="OrthoDB" id="4938455at2"/>
<evidence type="ECO:0000313" key="3">
    <source>
        <dbReference type="EMBL" id="TDK25220.1"/>
    </source>
</evidence>
<keyword evidence="2" id="KW-0472">Membrane</keyword>
<dbReference type="Proteomes" id="UP000295411">
    <property type="component" value="Unassembled WGS sequence"/>
</dbReference>
<feature type="transmembrane region" description="Helical" evidence="2">
    <location>
        <begin position="33"/>
        <end position="53"/>
    </location>
</feature>
<comment type="caution">
    <text evidence="3">The sequence shown here is derived from an EMBL/GenBank/DDBJ whole genome shotgun (WGS) entry which is preliminary data.</text>
</comment>
<name>A0A4R5TVV4_9MICC</name>
<organism evidence="3 4">
    <name type="scientific">Arthrobacter crusticola</name>
    <dbReference type="NCBI Taxonomy" id="2547960"/>
    <lineage>
        <taxon>Bacteria</taxon>
        <taxon>Bacillati</taxon>
        <taxon>Actinomycetota</taxon>
        <taxon>Actinomycetes</taxon>
        <taxon>Micrococcales</taxon>
        <taxon>Micrococcaceae</taxon>
        <taxon>Arthrobacter</taxon>
    </lineage>
</organism>